<reference evidence="3 4" key="1">
    <citation type="journal article" date="2014" name="BMC Genomics">
        <title>Architecture and functions of a multipartite genome of the methylotrophic bacterium Paracoccus aminophilus JCM 7686, containing primary and secondary chromids.</title>
        <authorList>
            <person name="Dziewit L."/>
            <person name="Czarnecki J."/>
            <person name="Wibberg D."/>
            <person name="Radlinska M."/>
            <person name="Mrozek P."/>
            <person name="Szymczak M."/>
            <person name="Schluter A."/>
            <person name="Puhler A."/>
            <person name="Bartosik D."/>
        </authorList>
    </citation>
    <scope>NUCLEOTIDE SEQUENCE [LARGE SCALE GENOMIC DNA]</scope>
    <source>
        <strain evidence="3">JCM 7686</strain>
        <plasmid evidence="4">Plasmid pAMI1</plasmid>
    </source>
</reference>
<feature type="domain" description="ABM" evidence="2">
    <location>
        <begin position="2"/>
        <end position="90"/>
    </location>
</feature>
<evidence type="ECO:0000259" key="2">
    <source>
        <dbReference type="PROSITE" id="PS51725"/>
    </source>
</evidence>
<dbReference type="RefSeq" id="WP_020952794.1">
    <property type="nucleotide sequence ID" value="NC_022042.1"/>
</dbReference>
<organism evidence="3 4">
    <name type="scientific">Paracoccus aminophilus JCM 7686</name>
    <dbReference type="NCBI Taxonomy" id="1367847"/>
    <lineage>
        <taxon>Bacteria</taxon>
        <taxon>Pseudomonadati</taxon>
        <taxon>Pseudomonadota</taxon>
        <taxon>Alphaproteobacteria</taxon>
        <taxon>Rhodobacterales</taxon>
        <taxon>Paracoccaceae</taxon>
        <taxon>Paracoccus</taxon>
    </lineage>
</organism>
<name>S5XZD3_PARAH</name>
<evidence type="ECO:0000256" key="1">
    <source>
        <dbReference type="SAM" id="MobiDB-lite"/>
    </source>
</evidence>
<feature type="region of interest" description="Disordered" evidence="1">
    <location>
        <begin position="97"/>
        <end position="130"/>
    </location>
</feature>
<dbReference type="OrthoDB" id="9797060at2"/>
<dbReference type="PATRIC" id="fig|1367847.3.peg.3575"/>
<dbReference type="AlphaFoldDB" id="S5XZD3"/>
<dbReference type="Gene3D" id="3.30.70.100">
    <property type="match status" value="1"/>
</dbReference>
<dbReference type="Pfam" id="PF03992">
    <property type="entry name" value="ABM"/>
    <property type="match status" value="1"/>
</dbReference>
<dbReference type="PROSITE" id="PS51725">
    <property type="entry name" value="ABM"/>
    <property type="match status" value="1"/>
</dbReference>
<dbReference type="SUPFAM" id="SSF54909">
    <property type="entry name" value="Dimeric alpha+beta barrel"/>
    <property type="match status" value="1"/>
</dbReference>
<dbReference type="Proteomes" id="UP000015480">
    <property type="component" value="Plasmid pAMI1"/>
</dbReference>
<dbReference type="HOGENOM" id="CLU_127039_0_1_5"/>
<dbReference type="InterPro" id="IPR052936">
    <property type="entry name" value="Jasmonate_Hydroxylase-like"/>
</dbReference>
<dbReference type="EMBL" id="CP006651">
    <property type="protein sequence ID" value="AGT10647.1"/>
    <property type="molecule type" value="Genomic_DNA"/>
</dbReference>
<dbReference type="PANTHER" id="PTHR37811:SF2">
    <property type="entry name" value="ABM DOMAIN-CONTAINING PROTEIN"/>
    <property type="match status" value="1"/>
</dbReference>
<keyword evidence="4" id="KW-1185">Reference proteome</keyword>
<protein>
    <recommendedName>
        <fullName evidence="2">ABM domain-containing protein</fullName>
    </recommendedName>
</protein>
<sequence length="130" mass="14216">MIAVIFEAWVPGEAQAEYLDLAAELRPLLADLDGFISIERFQSLATPGKVLSLSFWRDEAAITAWRNLPEHRQVQAAGRDRVFADYRLRIAAVTRDYGKTARDEAPADSLAGRTAPEGGSDSGTRPTGAR</sequence>
<keyword evidence="3" id="KW-0614">Plasmid</keyword>
<gene>
    <name evidence="3" type="ORF">JCM7686_pAMI1p061</name>
</gene>
<evidence type="ECO:0000313" key="4">
    <source>
        <dbReference type="Proteomes" id="UP000015480"/>
    </source>
</evidence>
<dbReference type="KEGG" id="pami:JCM7686_pAMI1p061"/>
<evidence type="ECO:0000313" key="3">
    <source>
        <dbReference type="EMBL" id="AGT10647.1"/>
    </source>
</evidence>
<geneLocation type="plasmid" evidence="3 4">
    <name>pAMI1</name>
</geneLocation>
<accession>S5XZD3</accession>
<proteinExistence type="predicted"/>
<dbReference type="InterPro" id="IPR007138">
    <property type="entry name" value="ABM_dom"/>
</dbReference>
<dbReference type="PANTHER" id="PTHR37811">
    <property type="entry name" value="BLL5343 PROTEIN"/>
    <property type="match status" value="1"/>
</dbReference>
<dbReference type="InterPro" id="IPR011008">
    <property type="entry name" value="Dimeric_a/b-barrel"/>
</dbReference>